<sequence>MGGCLSSRSSVNGCFEVCQNKQAVQEVGGASGIGAELGEDPPVLEVGEAVLDRCAADGEDPVGGLPAGGELAGTAGAEAGDDHGIAYVISSARNRFAAFAHTGTA</sequence>
<gene>
    <name evidence="1" type="ORF">SAMN05216505_11298</name>
</gene>
<evidence type="ECO:0000313" key="2">
    <source>
        <dbReference type="Proteomes" id="UP000182100"/>
    </source>
</evidence>
<reference evidence="2" key="1">
    <citation type="submission" date="2016-10" db="EMBL/GenBank/DDBJ databases">
        <authorList>
            <person name="Varghese N."/>
            <person name="Submissions S."/>
        </authorList>
    </citation>
    <scope>NUCLEOTIDE SEQUENCE [LARGE SCALE GENOMIC DNA]</scope>
    <source>
        <strain evidence="2">CGMCC 4.3504</strain>
    </source>
</reference>
<dbReference type="STRING" id="67344.SAMN05216505_11298"/>
<dbReference type="AlphaFoldDB" id="A0A1G6XWB4"/>
<evidence type="ECO:0000313" key="1">
    <source>
        <dbReference type="EMBL" id="SDD82312.1"/>
    </source>
</evidence>
<keyword evidence="2" id="KW-1185">Reference proteome</keyword>
<proteinExistence type="predicted"/>
<accession>A0A1G6XWB4</accession>
<organism evidence="1 2">
    <name type="scientific">Streptomyces prasinopilosus</name>
    <dbReference type="NCBI Taxonomy" id="67344"/>
    <lineage>
        <taxon>Bacteria</taxon>
        <taxon>Bacillati</taxon>
        <taxon>Actinomycetota</taxon>
        <taxon>Actinomycetes</taxon>
        <taxon>Kitasatosporales</taxon>
        <taxon>Streptomycetaceae</taxon>
        <taxon>Streptomyces</taxon>
    </lineage>
</organism>
<dbReference type="EMBL" id="FMZK01000012">
    <property type="protein sequence ID" value="SDD82312.1"/>
    <property type="molecule type" value="Genomic_DNA"/>
</dbReference>
<dbReference type="Proteomes" id="UP000182100">
    <property type="component" value="Unassembled WGS sequence"/>
</dbReference>
<name>A0A1G6XWB4_9ACTN</name>
<protein>
    <submittedName>
        <fullName evidence="1">Uncharacterized protein</fullName>
    </submittedName>
</protein>